<evidence type="ECO:0000256" key="11">
    <source>
        <dbReference type="ARBA" id="ARBA00064283"/>
    </source>
</evidence>
<dbReference type="CDD" id="cd03697">
    <property type="entry name" value="EFTU_II"/>
    <property type="match status" value="1"/>
</dbReference>
<evidence type="ECO:0000256" key="3">
    <source>
        <dbReference type="ARBA" id="ARBA00022741"/>
    </source>
</evidence>
<keyword evidence="6 12" id="KW-0648">Protein biosynthesis</keyword>
<evidence type="ECO:0000313" key="15">
    <source>
        <dbReference type="Proteomes" id="UP000628448"/>
    </source>
</evidence>
<sequence>MSKETFKREKPHVNVGTIGHVDHGKTTLTAAITDILSKKGLAQAKKYDEIDGAPEEKERGITINTAHVEYQTASRHYAHVDCPGHADYVKNMITGAAQMDGAILVVAATDGPMPQTREHILLARQVGVPRLVVFMNKVDLVDDPELLDLVEMEIRELLTEKGFDGDNTPIIQGSATGALAGDPKWVAKVEELMDAVDSYIPLPPRPVDLPFLMSVEDVFSITGRGTVATGRIERGIVKVGESVEIVGLMDAPLTSTVTGVEMFKKLLDEGQAGDNAGLLLRGIEKKDIRRGMVICKPKSITPHTEFKCEVYVLSKEEGGRHTPFFNKYRPQFYFRTTDVTGEVVLPEGTEMVMPGDNISLTVKLIQPIAMDKGLKFAIREGGRTVGAGQVTEIIK</sequence>
<dbReference type="PROSITE" id="PS00301">
    <property type="entry name" value="G_TR_1"/>
    <property type="match status" value="1"/>
</dbReference>
<dbReference type="PRINTS" id="PR00315">
    <property type="entry name" value="ELONGATNFCT"/>
</dbReference>
<keyword evidence="2 12" id="KW-0963">Cytoplasm</keyword>
<feature type="binding site" evidence="12">
    <location>
        <begin position="136"/>
        <end position="139"/>
    </location>
    <ligand>
        <name>GTP</name>
        <dbReference type="ChEBI" id="CHEBI:37565"/>
    </ligand>
</feature>
<dbReference type="FunFam" id="2.40.30.10:FF:000001">
    <property type="entry name" value="Elongation factor Tu"/>
    <property type="match status" value="1"/>
</dbReference>
<name>A0A931GUR0_9BACT</name>
<dbReference type="Pfam" id="PF03144">
    <property type="entry name" value="GTP_EFTU_D2"/>
    <property type="match status" value="1"/>
</dbReference>
<dbReference type="SUPFAM" id="SSF50465">
    <property type="entry name" value="EF-Tu/eEF-1alpha/eIF2-gamma C-terminal domain"/>
    <property type="match status" value="1"/>
</dbReference>
<dbReference type="EMBL" id="JADWYR010000001">
    <property type="protein sequence ID" value="MBG9376931.1"/>
    <property type="molecule type" value="Genomic_DNA"/>
</dbReference>
<dbReference type="PROSITE" id="PS51722">
    <property type="entry name" value="G_TR_2"/>
    <property type="match status" value="1"/>
</dbReference>
<dbReference type="AlphaFoldDB" id="A0A931GUR0"/>
<dbReference type="InterPro" id="IPR000795">
    <property type="entry name" value="T_Tr_GTP-bd_dom"/>
</dbReference>
<dbReference type="InterPro" id="IPR050055">
    <property type="entry name" value="EF-Tu_GTPase"/>
</dbReference>
<keyword evidence="15" id="KW-1185">Reference proteome</keyword>
<evidence type="ECO:0000256" key="9">
    <source>
        <dbReference type="ARBA" id="ARBA00058140"/>
    </source>
</evidence>
<dbReference type="GO" id="GO:0003924">
    <property type="term" value="F:GTPase activity"/>
    <property type="evidence" value="ECO:0007669"/>
    <property type="project" value="UniProtKB-UniRule"/>
</dbReference>
<keyword evidence="5 12" id="KW-0378">Hydrolase</keyword>
<dbReference type="NCBIfam" id="NF009373">
    <property type="entry name" value="PRK12736.1"/>
    <property type="match status" value="1"/>
</dbReference>
<accession>A0A931GUR0</accession>
<evidence type="ECO:0000256" key="1">
    <source>
        <dbReference type="ARBA" id="ARBA00007249"/>
    </source>
</evidence>
<feature type="binding site" evidence="12">
    <location>
        <begin position="81"/>
        <end position="85"/>
    </location>
    <ligand>
        <name>GTP</name>
        <dbReference type="ChEBI" id="CHEBI:37565"/>
    </ligand>
</feature>
<keyword evidence="12" id="KW-0479">Metal-binding</keyword>
<dbReference type="Pfam" id="PF03143">
    <property type="entry name" value="GTP_EFTU_D3"/>
    <property type="match status" value="1"/>
</dbReference>
<keyword evidence="7 12" id="KW-0342">GTP-binding</keyword>
<dbReference type="InterPro" id="IPR009000">
    <property type="entry name" value="Transl_B-barrel_sf"/>
</dbReference>
<gene>
    <name evidence="12 14" type="primary">tuf</name>
    <name evidence="14" type="ORF">I5907_11840</name>
</gene>
<comment type="subunit">
    <text evidence="11">(Microbial infection) Upon infection by bacteriophage Qbeta, part of the viral RNA-dependent RNA polymerase complex, the other subunits are the viral replicase catalytic subunit (AC P14647), host ribosomal protein S1 and EF-Ts.</text>
</comment>
<keyword evidence="3 12" id="KW-0547">Nucleotide-binding</keyword>
<dbReference type="GO" id="GO:0003746">
    <property type="term" value="F:translation elongation factor activity"/>
    <property type="evidence" value="ECO:0007669"/>
    <property type="project" value="UniProtKB-UniRule"/>
</dbReference>
<evidence type="ECO:0000256" key="7">
    <source>
        <dbReference type="ARBA" id="ARBA00023134"/>
    </source>
</evidence>
<dbReference type="CDD" id="cd01884">
    <property type="entry name" value="EF_Tu"/>
    <property type="match status" value="1"/>
</dbReference>
<dbReference type="Pfam" id="PF00009">
    <property type="entry name" value="GTP_EFTU"/>
    <property type="match status" value="1"/>
</dbReference>
<reference evidence="14" key="1">
    <citation type="submission" date="2020-11" db="EMBL/GenBank/DDBJ databases">
        <title>Bacterial whole genome sequence for Panacibacter sp. DH6.</title>
        <authorList>
            <person name="Le V."/>
            <person name="Ko S."/>
            <person name="Ahn C.-Y."/>
            <person name="Oh H.-M."/>
        </authorList>
    </citation>
    <scope>NUCLEOTIDE SEQUENCE</scope>
    <source>
        <strain evidence="14">DH6</strain>
    </source>
</reference>
<protein>
    <recommendedName>
        <fullName evidence="8 12">Elongation factor Tu</fullName>
        <shortName evidence="12">EF-Tu</shortName>
        <ecNumber evidence="12">3.6.5.3</ecNumber>
    </recommendedName>
</protein>
<evidence type="ECO:0000256" key="2">
    <source>
        <dbReference type="ARBA" id="ARBA00022490"/>
    </source>
</evidence>
<feature type="domain" description="Tr-type G" evidence="13">
    <location>
        <begin position="10"/>
        <end position="205"/>
    </location>
</feature>
<evidence type="ECO:0000256" key="6">
    <source>
        <dbReference type="ARBA" id="ARBA00022917"/>
    </source>
</evidence>
<evidence type="ECO:0000256" key="5">
    <source>
        <dbReference type="ARBA" id="ARBA00022801"/>
    </source>
</evidence>
<dbReference type="GO" id="GO:0000287">
    <property type="term" value="F:magnesium ion binding"/>
    <property type="evidence" value="ECO:0007669"/>
    <property type="project" value="UniProtKB-UniRule"/>
</dbReference>
<dbReference type="EC" id="3.6.5.3" evidence="12"/>
<dbReference type="InterPro" id="IPR004161">
    <property type="entry name" value="EFTu-like_2"/>
</dbReference>
<dbReference type="InterPro" id="IPR033720">
    <property type="entry name" value="EFTU_2"/>
</dbReference>
<feature type="binding site" evidence="12">
    <location>
        <position position="26"/>
    </location>
    <ligand>
        <name>Mg(2+)</name>
        <dbReference type="ChEBI" id="CHEBI:18420"/>
    </ligand>
</feature>
<dbReference type="InterPro" id="IPR027417">
    <property type="entry name" value="P-loop_NTPase"/>
</dbReference>
<dbReference type="InterPro" id="IPR004160">
    <property type="entry name" value="Transl_elong_EFTu/EF1A_C"/>
</dbReference>
<dbReference type="InterPro" id="IPR031157">
    <property type="entry name" value="G_TR_CS"/>
</dbReference>
<organism evidence="14 15">
    <name type="scientific">Panacibacter microcysteis</name>
    <dbReference type="NCBI Taxonomy" id="2793269"/>
    <lineage>
        <taxon>Bacteria</taxon>
        <taxon>Pseudomonadati</taxon>
        <taxon>Bacteroidota</taxon>
        <taxon>Chitinophagia</taxon>
        <taxon>Chitinophagales</taxon>
        <taxon>Chitinophagaceae</taxon>
        <taxon>Panacibacter</taxon>
    </lineage>
</organism>
<dbReference type="NCBIfam" id="NF009372">
    <property type="entry name" value="PRK12735.1"/>
    <property type="match status" value="1"/>
</dbReference>
<evidence type="ECO:0000259" key="13">
    <source>
        <dbReference type="PROSITE" id="PS51722"/>
    </source>
</evidence>
<dbReference type="NCBIfam" id="NF000766">
    <property type="entry name" value="PRK00049.1"/>
    <property type="match status" value="1"/>
</dbReference>
<dbReference type="InterPro" id="IPR005225">
    <property type="entry name" value="Small_GTP-bd"/>
</dbReference>
<proteinExistence type="inferred from homology"/>
<comment type="function">
    <text evidence="9">May play an important regulatory role in cell growth and in the bacterial response to nutrient deprivation.</text>
</comment>
<comment type="function">
    <text evidence="12">GTP hydrolase that promotes the GTP-dependent binding of aminoacyl-tRNA to the A-site of ribosomes during protein biosynthesis.</text>
</comment>
<dbReference type="GO" id="GO:0005525">
    <property type="term" value="F:GTP binding"/>
    <property type="evidence" value="ECO:0007669"/>
    <property type="project" value="UniProtKB-UniRule"/>
</dbReference>
<dbReference type="NCBIfam" id="TIGR00485">
    <property type="entry name" value="EF-Tu"/>
    <property type="match status" value="1"/>
</dbReference>
<evidence type="ECO:0000313" key="14">
    <source>
        <dbReference type="EMBL" id="MBG9376931.1"/>
    </source>
</evidence>
<dbReference type="HAMAP" id="MF_00118_B">
    <property type="entry name" value="EF_Tu_B"/>
    <property type="match status" value="1"/>
</dbReference>
<keyword evidence="4 12" id="KW-0251">Elongation factor</keyword>
<evidence type="ECO:0000256" key="12">
    <source>
        <dbReference type="HAMAP-Rule" id="MF_00118"/>
    </source>
</evidence>
<dbReference type="PANTHER" id="PTHR43721">
    <property type="entry name" value="ELONGATION FACTOR TU-RELATED"/>
    <property type="match status" value="1"/>
</dbReference>
<comment type="subunit">
    <text evidence="10">Monomer. Heterotetramer composed of two EF-Ts.EF-Tu dimer complexes.</text>
</comment>
<dbReference type="FunFam" id="3.40.50.300:FF:000003">
    <property type="entry name" value="Elongation factor Tu"/>
    <property type="match status" value="1"/>
</dbReference>
<feature type="binding site" evidence="12">
    <location>
        <begin position="19"/>
        <end position="26"/>
    </location>
    <ligand>
        <name>GTP</name>
        <dbReference type="ChEBI" id="CHEBI:37565"/>
    </ligand>
</feature>
<dbReference type="SUPFAM" id="SSF52540">
    <property type="entry name" value="P-loop containing nucleoside triphosphate hydrolases"/>
    <property type="match status" value="1"/>
</dbReference>
<comment type="similarity">
    <text evidence="1 12">Belongs to the TRAFAC class translation factor GTPase superfamily. Classic translation factor GTPase family. EF-Tu/EF-1A subfamily.</text>
</comment>
<dbReference type="Proteomes" id="UP000628448">
    <property type="component" value="Unassembled WGS sequence"/>
</dbReference>
<comment type="caution">
    <text evidence="14">The sequence shown here is derived from an EMBL/GenBank/DDBJ whole genome shotgun (WGS) entry which is preliminary data.</text>
</comment>
<dbReference type="SUPFAM" id="SSF50447">
    <property type="entry name" value="Translation proteins"/>
    <property type="match status" value="1"/>
</dbReference>
<evidence type="ECO:0000256" key="4">
    <source>
        <dbReference type="ARBA" id="ARBA00022768"/>
    </source>
</evidence>
<dbReference type="NCBIfam" id="TIGR00231">
    <property type="entry name" value="small_GTP"/>
    <property type="match status" value="1"/>
</dbReference>
<comment type="subcellular location">
    <subcellularLocation>
        <location evidence="12">Cytoplasm</location>
    </subcellularLocation>
</comment>
<dbReference type="PANTHER" id="PTHR43721:SF22">
    <property type="entry name" value="ELONGATION FACTOR TU, MITOCHONDRIAL"/>
    <property type="match status" value="1"/>
</dbReference>
<evidence type="ECO:0000256" key="10">
    <source>
        <dbReference type="ARBA" id="ARBA00063778"/>
    </source>
</evidence>
<dbReference type="InterPro" id="IPR041709">
    <property type="entry name" value="EF-Tu_GTP-bd"/>
</dbReference>
<evidence type="ECO:0000256" key="8">
    <source>
        <dbReference type="ARBA" id="ARBA00029554"/>
    </source>
</evidence>
<dbReference type="GO" id="GO:0005829">
    <property type="term" value="C:cytosol"/>
    <property type="evidence" value="ECO:0007669"/>
    <property type="project" value="TreeGrafter"/>
</dbReference>
<dbReference type="RefSeq" id="WP_196990921.1">
    <property type="nucleotide sequence ID" value="NZ_JADWYR010000001.1"/>
</dbReference>
<dbReference type="InterPro" id="IPR004541">
    <property type="entry name" value="Transl_elong_EFTu/EF1A_bac/org"/>
</dbReference>
<dbReference type="Gene3D" id="3.40.50.300">
    <property type="entry name" value="P-loop containing nucleotide triphosphate hydrolases"/>
    <property type="match status" value="1"/>
</dbReference>
<comment type="catalytic activity">
    <reaction evidence="12">
        <text>GTP + H2O = GDP + phosphate + H(+)</text>
        <dbReference type="Rhea" id="RHEA:19669"/>
        <dbReference type="ChEBI" id="CHEBI:15377"/>
        <dbReference type="ChEBI" id="CHEBI:15378"/>
        <dbReference type="ChEBI" id="CHEBI:37565"/>
        <dbReference type="ChEBI" id="CHEBI:43474"/>
        <dbReference type="ChEBI" id="CHEBI:58189"/>
        <dbReference type="EC" id="3.6.5.3"/>
    </reaction>
</comment>
<keyword evidence="12" id="KW-0460">Magnesium</keyword>
<dbReference type="Gene3D" id="2.40.30.10">
    <property type="entry name" value="Translation factors"/>
    <property type="match status" value="2"/>
</dbReference>
<dbReference type="CDD" id="cd03707">
    <property type="entry name" value="EFTU_III"/>
    <property type="match status" value="1"/>
</dbReference>
<dbReference type="InterPro" id="IPR009001">
    <property type="entry name" value="Transl_elong_EF1A/Init_IF2_C"/>
</dbReference>